<evidence type="ECO:0008006" key="9">
    <source>
        <dbReference type="Google" id="ProtNLM"/>
    </source>
</evidence>
<name>A0AAN7ZMM5_9PEZI</name>
<dbReference type="PRINTS" id="PR00385">
    <property type="entry name" value="P450"/>
</dbReference>
<reference evidence="7" key="1">
    <citation type="submission" date="2023-08" db="EMBL/GenBank/DDBJ databases">
        <title>Black Yeasts Isolated from many extreme environments.</title>
        <authorList>
            <person name="Coleine C."/>
            <person name="Stajich J.E."/>
            <person name="Selbmann L."/>
        </authorList>
    </citation>
    <scope>NUCLEOTIDE SEQUENCE</scope>
    <source>
        <strain evidence="7">CCFEE 5810</strain>
    </source>
</reference>
<evidence type="ECO:0000256" key="4">
    <source>
        <dbReference type="ARBA" id="ARBA00023004"/>
    </source>
</evidence>
<evidence type="ECO:0000313" key="8">
    <source>
        <dbReference type="Proteomes" id="UP001310594"/>
    </source>
</evidence>
<comment type="caution">
    <text evidence="7">The sequence shown here is derived from an EMBL/GenBank/DDBJ whole genome shotgun (WGS) entry which is preliminary data.</text>
</comment>
<protein>
    <recommendedName>
        <fullName evidence="9">Cytochrome P450</fullName>
    </recommendedName>
</protein>
<dbReference type="Proteomes" id="UP001310594">
    <property type="component" value="Unassembled WGS sequence"/>
</dbReference>
<dbReference type="GO" id="GO:0005506">
    <property type="term" value="F:iron ion binding"/>
    <property type="evidence" value="ECO:0007669"/>
    <property type="project" value="InterPro"/>
</dbReference>
<keyword evidence="6" id="KW-0812">Transmembrane</keyword>
<dbReference type="Pfam" id="PF00067">
    <property type="entry name" value="p450"/>
    <property type="match status" value="2"/>
</dbReference>
<evidence type="ECO:0000256" key="6">
    <source>
        <dbReference type="SAM" id="Phobius"/>
    </source>
</evidence>
<comment type="cofactor">
    <cofactor evidence="1 5">
        <name>heme</name>
        <dbReference type="ChEBI" id="CHEBI:30413"/>
    </cofactor>
</comment>
<dbReference type="SUPFAM" id="SSF48264">
    <property type="entry name" value="Cytochrome P450"/>
    <property type="match status" value="1"/>
</dbReference>
<keyword evidence="6" id="KW-0472">Membrane</keyword>
<evidence type="ECO:0000256" key="3">
    <source>
        <dbReference type="ARBA" id="ARBA00022723"/>
    </source>
</evidence>
<evidence type="ECO:0000313" key="7">
    <source>
        <dbReference type="EMBL" id="KAK5696603.1"/>
    </source>
</evidence>
<dbReference type="InterPro" id="IPR050121">
    <property type="entry name" value="Cytochrome_P450_monoxygenase"/>
</dbReference>
<evidence type="ECO:0000256" key="2">
    <source>
        <dbReference type="ARBA" id="ARBA00010617"/>
    </source>
</evidence>
<evidence type="ECO:0000256" key="1">
    <source>
        <dbReference type="ARBA" id="ARBA00001971"/>
    </source>
</evidence>
<keyword evidence="5" id="KW-0349">Heme</keyword>
<proteinExistence type="inferred from homology"/>
<dbReference type="PANTHER" id="PTHR24305">
    <property type="entry name" value="CYTOCHROME P450"/>
    <property type="match status" value="1"/>
</dbReference>
<organism evidence="7 8">
    <name type="scientific">Elasticomyces elasticus</name>
    <dbReference type="NCBI Taxonomy" id="574655"/>
    <lineage>
        <taxon>Eukaryota</taxon>
        <taxon>Fungi</taxon>
        <taxon>Dikarya</taxon>
        <taxon>Ascomycota</taxon>
        <taxon>Pezizomycotina</taxon>
        <taxon>Dothideomycetes</taxon>
        <taxon>Dothideomycetidae</taxon>
        <taxon>Mycosphaerellales</taxon>
        <taxon>Teratosphaeriaceae</taxon>
        <taxon>Elasticomyces</taxon>
    </lineage>
</organism>
<keyword evidence="4 5" id="KW-0408">Iron</keyword>
<dbReference type="PRINTS" id="PR00465">
    <property type="entry name" value="EP450IV"/>
</dbReference>
<dbReference type="InterPro" id="IPR036396">
    <property type="entry name" value="Cyt_P450_sf"/>
</dbReference>
<accession>A0AAN7ZMM5</accession>
<dbReference type="GO" id="GO:0016705">
    <property type="term" value="F:oxidoreductase activity, acting on paired donors, with incorporation or reduction of molecular oxygen"/>
    <property type="evidence" value="ECO:0007669"/>
    <property type="project" value="InterPro"/>
</dbReference>
<feature type="binding site" description="axial binding residue" evidence="5">
    <location>
        <position position="447"/>
    </location>
    <ligand>
        <name>heme</name>
        <dbReference type="ChEBI" id="CHEBI:30413"/>
    </ligand>
    <ligandPart>
        <name>Fe</name>
        <dbReference type="ChEBI" id="CHEBI:18248"/>
    </ligandPart>
</feature>
<dbReference type="GO" id="GO:0004497">
    <property type="term" value="F:monooxygenase activity"/>
    <property type="evidence" value="ECO:0007669"/>
    <property type="project" value="InterPro"/>
</dbReference>
<sequence>MTTPQGTAFMSMLAIGPPAIAIAGFLANWSIITEVPLAVTTICGLIYAWLLYRGVYQYFTSPLRNLPTPKGATFWMGHAIESIKAVPPGNVEVKWMKEVPNDGLIVFHGYFHMYYNLAVTTPETIMEVLNTHAADWIKPPEGAGFLERLIGRGLVVAEGSEHREQRKNVTPAFSGRVIKDLVPLFWSKGVSLAQTIIREASTNDSVVEITEVASRATLDIIGSAGLGKDFATLENADHELAQSYSLIMDTKRGGLIKVFLLHQILPFSDWLAPKIPIEANARIHKATANLRRITKELLAEKRQDLEEKSVEQKDIIATLMRSGKHIDVQDRLREECRAICGRLDADEITAEVIDSMPYLEAVCNEVLRLYPPVTATSRRNIRDTRIGDQFIPKGSNVVLSPWAINRASSMWGPDAAEFHPDRWLGDKNGGATSPFAFLTFLFGPRSCIGMSFAKYELKCLVATLLMHTDLRLKKPDEIPIPSGIITIKPKEGLELIVKAI</sequence>
<evidence type="ECO:0000256" key="5">
    <source>
        <dbReference type="PIRSR" id="PIRSR602403-1"/>
    </source>
</evidence>
<keyword evidence="3 5" id="KW-0479">Metal-binding</keyword>
<dbReference type="EMBL" id="JAVRQU010000012">
    <property type="protein sequence ID" value="KAK5696603.1"/>
    <property type="molecule type" value="Genomic_DNA"/>
</dbReference>
<feature type="transmembrane region" description="Helical" evidence="6">
    <location>
        <begin position="12"/>
        <end position="31"/>
    </location>
</feature>
<dbReference type="InterPro" id="IPR001128">
    <property type="entry name" value="Cyt_P450"/>
</dbReference>
<keyword evidence="6" id="KW-1133">Transmembrane helix</keyword>
<comment type="similarity">
    <text evidence="2">Belongs to the cytochrome P450 family.</text>
</comment>
<dbReference type="GO" id="GO:0020037">
    <property type="term" value="F:heme binding"/>
    <property type="evidence" value="ECO:0007669"/>
    <property type="project" value="InterPro"/>
</dbReference>
<gene>
    <name evidence="7" type="ORF">LTR97_007906</name>
</gene>
<dbReference type="Gene3D" id="1.10.630.10">
    <property type="entry name" value="Cytochrome P450"/>
    <property type="match status" value="2"/>
</dbReference>
<dbReference type="PANTHER" id="PTHR24305:SF166">
    <property type="entry name" value="CYTOCHROME P450 12A4, MITOCHONDRIAL-RELATED"/>
    <property type="match status" value="1"/>
</dbReference>
<dbReference type="InterPro" id="IPR002403">
    <property type="entry name" value="Cyt_P450_E_grp-IV"/>
</dbReference>
<dbReference type="AlphaFoldDB" id="A0AAN7ZMM5"/>
<feature type="transmembrane region" description="Helical" evidence="6">
    <location>
        <begin position="37"/>
        <end position="56"/>
    </location>
</feature>